<organism evidence="10 11">
    <name type="scientific">Panacagrimonas perspica</name>
    <dbReference type="NCBI Taxonomy" id="381431"/>
    <lineage>
        <taxon>Bacteria</taxon>
        <taxon>Pseudomonadati</taxon>
        <taxon>Pseudomonadota</taxon>
        <taxon>Gammaproteobacteria</taxon>
        <taxon>Nevskiales</taxon>
        <taxon>Nevskiaceae</taxon>
        <taxon>Panacagrimonas</taxon>
    </lineage>
</organism>
<evidence type="ECO:0000256" key="4">
    <source>
        <dbReference type="ARBA" id="ARBA00022692"/>
    </source>
</evidence>
<comment type="similarity">
    <text evidence="2">Belongs to the OmpP1/FadL family.</text>
</comment>
<evidence type="ECO:0000313" key="10">
    <source>
        <dbReference type="EMBL" id="TDU28065.1"/>
    </source>
</evidence>
<dbReference type="Gene3D" id="2.40.160.60">
    <property type="entry name" value="Outer membrane protein transport protein (OMPP1/FadL/TodX)"/>
    <property type="match status" value="1"/>
</dbReference>
<dbReference type="Proteomes" id="UP000295341">
    <property type="component" value="Unassembled WGS sequence"/>
</dbReference>
<evidence type="ECO:0000256" key="2">
    <source>
        <dbReference type="ARBA" id="ARBA00008163"/>
    </source>
</evidence>
<feature type="chain" id="PRO_5030100192" evidence="9">
    <location>
        <begin position="31"/>
        <end position="445"/>
    </location>
</feature>
<protein>
    <submittedName>
        <fullName evidence="10">Long-chain fatty acid transport protein</fullName>
    </submittedName>
</protein>
<name>A0A4S3K5R2_9GAMM</name>
<feature type="compositionally biased region" description="Polar residues" evidence="8">
    <location>
        <begin position="404"/>
        <end position="415"/>
    </location>
</feature>
<sequence length="445" mass="48481">MKLQHRLRLVRAARRMGLVAMVLGPAPVFASNGLNVVGFGPESLGLGGADIPVSRDGNAININPAGMTQIKGTRYDGSLVPFWAFNYKHADEVNDEASMDSPLGILANQSYVTQAYHPDLRFGVGVFVSGGTGVGYKDLNTIYGTRDEYSAVLGVTKLASAVAWQANDKLSLGLGLNLTYSSTRQKLFPNTSFDGPEPTPEAPDPLPDFIGLRIDGADGLSWNGRVGVMYKQTPNLTLGVSYSTETDLKLRNGTATLNYESLGLGRVKYQDVHIDGFALAQEFGAGFAWQFTPKWMLAAELNWLDWSHALRDVTVTGTRPDSAEAPAEIYFAQSLQHKDQYILALGIAHNWSDKTVLRAGVNISGNAVPNETLTPTLNLTADFEVAFGFSHKFGEGWEFGSSMQIQGPKSETYRNPEQPYGRPGTERSKEEYGLAAWTLQISKSW</sequence>
<dbReference type="GO" id="GO:0009279">
    <property type="term" value="C:cell outer membrane"/>
    <property type="evidence" value="ECO:0007669"/>
    <property type="project" value="UniProtKB-SubCell"/>
</dbReference>
<evidence type="ECO:0000256" key="5">
    <source>
        <dbReference type="ARBA" id="ARBA00022729"/>
    </source>
</evidence>
<evidence type="ECO:0000256" key="6">
    <source>
        <dbReference type="ARBA" id="ARBA00023136"/>
    </source>
</evidence>
<reference evidence="10 11" key="1">
    <citation type="submission" date="2019-03" db="EMBL/GenBank/DDBJ databases">
        <title>Genomic Encyclopedia of Type Strains, Phase IV (KMG-IV): sequencing the most valuable type-strain genomes for metagenomic binning, comparative biology and taxonomic classification.</title>
        <authorList>
            <person name="Goeker M."/>
        </authorList>
    </citation>
    <scope>NUCLEOTIDE SEQUENCE [LARGE SCALE GENOMIC DNA]</scope>
    <source>
        <strain evidence="10 11">DSM 26377</strain>
    </source>
</reference>
<evidence type="ECO:0000313" key="11">
    <source>
        <dbReference type="Proteomes" id="UP000295341"/>
    </source>
</evidence>
<keyword evidence="6" id="KW-0472">Membrane</keyword>
<keyword evidence="7" id="KW-0998">Cell outer membrane</keyword>
<accession>A0A4S3K5R2</accession>
<feature type="signal peptide" evidence="9">
    <location>
        <begin position="1"/>
        <end position="30"/>
    </location>
</feature>
<proteinExistence type="inferred from homology"/>
<evidence type="ECO:0000256" key="9">
    <source>
        <dbReference type="SAM" id="SignalP"/>
    </source>
</evidence>
<keyword evidence="4" id="KW-0812">Transmembrane</keyword>
<evidence type="ECO:0000256" key="1">
    <source>
        <dbReference type="ARBA" id="ARBA00004571"/>
    </source>
</evidence>
<comment type="caution">
    <text evidence="10">The sequence shown here is derived from an EMBL/GenBank/DDBJ whole genome shotgun (WGS) entry which is preliminary data.</text>
</comment>
<evidence type="ECO:0000256" key="3">
    <source>
        <dbReference type="ARBA" id="ARBA00022452"/>
    </source>
</evidence>
<dbReference type="PANTHER" id="PTHR35093:SF8">
    <property type="entry name" value="OUTER MEMBRANE PROTEIN NMB0088-RELATED"/>
    <property type="match status" value="1"/>
</dbReference>
<keyword evidence="5 9" id="KW-0732">Signal</keyword>
<dbReference type="GO" id="GO:0015483">
    <property type="term" value="F:long-chain fatty acid transporting porin activity"/>
    <property type="evidence" value="ECO:0007669"/>
    <property type="project" value="TreeGrafter"/>
</dbReference>
<dbReference type="InterPro" id="IPR005017">
    <property type="entry name" value="OMPP1/FadL/TodX"/>
</dbReference>
<dbReference type="SUPFAM" id="SSF56935">
    <property type="entry name" value="Porins"/>
    <property type="match status" value="1"/>
</dbReference>
<keyword evidence="11" id="KW-1185">Reference proteome</keyword>
<dbReference type="AlphaFoldDB" id="A0A4S3K5R2"/>
<keyword evidence="3" id="KW-1134">Transmembrane beta strand</keyword>
<dbReference type="PANTHER" id="PTHR35093">
    <property type="entry name" value="OUTER MEMBRANE PROTEIN NMB0088-RELATED"/>
    <property type="match status" value="1"/>
</dbReference>
<feature type="region of interest" description="Disordered" evidence="8">
    <location>
        <begin position="404"/>
        <end position="427"/>
    </location>
</feature>
<dbReference type="RefSeq" id="WP_162851178.1">
    <property type="nucleotide sequence ID" value="NZ_MWIN01000010.1"/>
</dbReference>
<dbReference type="Pfam" id="PF03349">
    <property type="entry name" value="Toluene_X"/>
    <property type="match status" value="1"/>
</dbReference>
<gene>
    <name evidence="10" type="ORF">DFR24_2424</name>
</gene>
<comment type="subcellular location">
    <subcellularLocation>
        <location evidence="1">Cell outer membrane</location>
        <topology evidence="1">Multi-pass membrane protein</topology>
    </subcellularLocation>
</comment>
<evidence type="ECO:0000256" key="7">
    <source>
        <dbReference type="ARBA" id="ARBA00023237"/>
    </source>
</evidence>
<evidence type="ECO:0000256" key="8">
    <source>
        <dbReference type="SAM" id="MobiDB-lite"/>
    </source>
</evidence>
<dbReference type="EMBL" id="SOBT01000009">
    <property type="protein sequence ID" value="TDU28065.1"/>
    <property type="molecule type" value="Genomic_DNA"/>
</dbReference>